<organism evidence="5 6">
    <name type="scientific">Marinoscillum furvescens DSM 4134</name>
    <dbReference type="NCBI Taxonomy" id="1122208"/>
    <lineage>
        <taxon>Bacteria</taxon>
        <taxon>Pseudomonadati</taxon>
        <taxon>Bacteroidota</taxon>
        <taxon>Cytophagia</taxon>
        <taxon>Cytophagales</taxon>
        <taxon>Reichenbachiellaceae</taxon>
        <taxon>Marinoscillum</taxon>
    </lineage>
</organism>
<keyword evidence="1" id="KW-0732">Signal</keyword>
<feature type="domain" description="Beta-mannosidase-like galactose-binding" evidence="4">
    <location>
        <begin position="976"/>
        <end position="1055"/>
    </location>
</feature>
<dbReference type="PANTHER" id="PTHR43817:SF1">
    <property type="entry name" value="HYDROLASE, FAMILY 43, PUTATIVE (AFU_ORTHOLOGUE AFUA_3G01660)-RELATED"/>
    <property type="match status" value="1"/>
</dbReference>
<evidence type="ECO:0000259" key="4">
    <source>
        <dbReference type="Pfam" id="PF22666"/>
    </source>
</evidence>
<evidence type="ECO:0000256" key="3">
    <source>
        <dbReference type="SAM" id="MobiDB-lite"/>
    </source>
</evidence>
<dbReference type="AlphaFoldDB" id="A0A3D9L1W9"/>
<feature type="region of interest" description="Disordered" evidence="3">
    <location>
        <begin position="1073"/>
        <end position="1093"/>
    </location>
</feature>
<dbReference type="Proteomes" id="UP000256779">
    <property type="component" value="Unassembled WGS sequence"/>
</dbReference>
<gene>
    <name evidence="5" type="ORF">C7460_11033</name>
</gene>
<dbReference type="RefSeq" id="WP_245986329.1">
    <property type="nucleotide sequence ID" value="NZ_QREG01000010.1"/>
</dbReference>
<evidence type="ECO:0000256" key="1">
    <source>
        <dbReference type="ARBA" id="ARBA00022729"/>
    </source>
</evidence>
<dbReference type="SUPFAM" id="SSF49785">
    <property type="entry name" value="Galactose-binding domain-like"/>
    <property type="match status" value="1"/>
</dbReference>
<dbReference type="Pfam" id="PF22666">
    <property type="entry name" value="Glyco_hydro_2_N2"/>
    <property type="match status" value="1"/>
</dbReference>
<dbReference type="Pfam" id="PF17132">
    <property type="entry name" value="Glyco_hydro_106"/>
    <property type="match status" value="1"/>
</dbReference>
<dbReference type="NCBIfam" id="NF045579">
    <property type="entry name" value="rhamnoside_JR"/>
    <property type="match status" value="1"/>
</dbReference>
<keyword evidence="2 5" id="KW-0378">Hydrolase</keyword>
<name>A0A3D9L1W9_MARFU</name>
<dbReference type="PANTHER" id="PTHR43817">
    <property type="entry name" value="GLYCOSYL HYDROLASE"/>
    <property type="match status" value="1"/>
</dbReference>
<protein>
    <submittedName>
        <fullName evidence="5">Glycosyl hydrolase family 2</fullName>
    </submittedName>
</protein>
<evidence type="ECO:0000313" key="5">
    <source>
        <dbReference type="EMBL" id="RED98363.1"/>
    </source>
</evidence>
<accession>A0A3D9L1W9</accession>
<dbReference type="EMBL" id="QREG01000010">
    <property type="protein sequence ID" value="RED98363.1"/>
    <property type="molecule type" value="Genomic_DNA"/>
</dbReference>
<dbReference type="PROSITE" id="PS51257">
    <property type="entry name" value="PROKAR_LIPOPROTEIN"/>
    <property type="match status" value="1"/>
</dbReference>
<evidence type="ECO:0000256" key="2">
    <source>
        <dbReference type="ARBA" id="ARBA00022801"/>
    </source>
</evidence>
<proteinExistence type="predicted"/>
<dbReference type="GO" id="GO:0005975">
    <property type="term" value="P:carbohydrate metabolic process"/>
    <property type="evidence" value="ECO:0007669"/>
    <property type="project" value="InterPro"/>
</dbReference>
<comment type="caution">
    <text evidence="5">The sequence shown here is derived from an EMBL/GenBank/DDBJ whole genome shotgun (WGS) entry which is preliminary data.</text>
</comment>
<sequence length="1093" mass="123070">MKKLKLFVACLITIFATSCEKPGSQGIGLNYNTLRDGFQTPADSVKPWCYYYWIGDDISKEGLTKDLEAMKEAGIGAALIGNINPDEKDGKVPLFSEKWWEIMVHAVVEGKRLGVDIGIFNCPGWSQSGGPWVKPEMAMRYLTYSETKINGGRNITLQLSKPTAEFQDTYVLAFPSIAAESKRLIADNSTIRIQPSVGNSEKLIDGNNSTATGFPKSVEKFQIDIKSQVSIKARSVKIIPSKDAFKVKCDIYAEVDNSFNLVKSLIIDRSKLSPNVGADQYAPVHIAIPETDAKNFRLAFQALGGTFKSNTYPNAKVDKWQLSEIIISEAAGLDSYAEKSLAKLHPTPFPSFVSYLWDTQPDVVQNDLSISSKEVIDLSDKMDADGNLIWDAPEGEWTIQRYGMTPTGTKNAPAAPQGKGYEIDKMSEELVRFHFDQFVGEFLKRLPEESKSAFKYVIADSYEMGSQNWSDDFQQKFQDKYSYDPKPFLPTYSGRIVQSVDASDRFLWDVRRLVADEVAYEYVGGLRKVSNEHNLQMWLENYGHWGFPSEFLMYGGQSDLVSGEFWNEGTLGDIECKAASSAAHIYGKPRVSAEAFTAAYQSYLRHPALLKKRGDWSFTEGINHFVLHLYIHQPDDNRKPGVNAWFSTEFNRHNTWFEQSKAWMTYLRRNQHMLTQGQYSADVAYFIGENTPIMTGTRNPELPQGYSYDYLNAEVLLNRVTVKNGRLTFPDGMSYGLLVLPPVDNMRPSVLEKIKSLVQAGANIYGAPPTTSPSLENYPESDAQVQTMAAELWGEQTDQPLFRSFGEGHVIDNMSLKEALEKIDLKRDLKLDGDYKILWTHREADNGDIYFITNQSDDVLNISPSFNVQGMKPQLWDAVTGEIRALPVFKETDGYTTVPLSFEKDQSFYIVFSETDLDSKYDSNFPEAQITTSIEGSWEVDFLNKDIGPKGPVTFNTLSDWNQSDSDAIKFYSGTANYSTTFEMGEISPNQIYMIDLGQVSVMGTVTLNGQEVGTTWIYPFQLDVTNQLKQGKNELVVKVANLWRNRLIKDKMLPENERYSWHIVDDIKPNEEPPSAGLLGPVSIKSISKTRQ</sequence>
<evidence type="ECO:0000313" key="6">
    <source>
        <dbReference type="Proteomes" id="UP000256779"/>
    </source>
</evidence>
<dbReference type="InterPro" id="IPR008979">
    <property type="entry name" value="Galactose-bd-like_sf"/>
</dbReference>
<reference evidence="5 6" key="1">
    <citation type="submission" date="2018-07" db="EMBL/GenBank/DDBJ databases">
        <title>Genomic Encyclopedia of Type Strains, Phase IV (KMG-IV): sequencing the most valuable type-strain genomes for metagenomic binning, comparative biology and taxonomic classification.</title>
        <authorList>
            <person name="Goeker M."/>
        </authorList>
    </citation>
    <scope>NUCLEOTIDE SEQUENCE [LARGE SCALE GENOMIC DNA]</scope>
    <source>
        <strain evidence="5 6">DSM 4134</strain>
    </source>
</reference>
<dbReference type="Gene3D" id="2.60.120.260">
    <property type="entry name" value="Galactose-binding domain-like"/>
    <property type="match status" value="1"/>
</dbReference>
<dbReference type="GO" id="GO:0004553">
    <property type="term" value="F:hydrolase activity, hydrolyzing O-glycosyl compounds"/>
    <property type="evidence" value="ECO:0007669"/>
    <property type="project" value="InterPro"/>
</dbReference>
<dbReference type="InterPro" id="IPR054593">
    <property type="entry name" value="Beta-mannosidase-like_N2"/>
</dbReference>
<keyword evidence="6" id="KW-1185">Reference proteome</keyword>